<dbReference type="Pfam" id="PF00120">
    <property type="entry name" value="Gln-synt_C"/>
    <property type="match status" value="3"/>
</dbReference>
<dbReference type="InterPro" id="IPR008146">
    <property type="entry name" value="Gln_synth_cat_dom"/>
</dbReference>
<dbReference type="InterPro" id="IPR011004">
    <property type="entry name" value="Trimer_LpxA-like_sf"/>
</dbReference>
<protein>
    <recommendedName>
        <fullName evidence="11">Glutamine synthetase</fullName>
    </recommendedName>
</protein>
<dbReference type="SUPFAM" id="SSF54368">
    <property type="entry name" value="Glutamine synthetase, N-terminal domain"/>
    <property type="match status" value="6"/>
</dbReference>
<dbReference type="PANTHER" id="PTHR43785:SF12">
    <property type="entry name" value="TYPE-1 GLUTAMINE SYNTHETASE 2"/>
    <property type="match status" value="1"/>
</dbReference>
<feature type="domain" description="GS beta-grasp" evidence="7">
    <location>
        <begin position="1507"/>
        <end position="1592"/>
    </location>
</feature>
<evidence type="ECO:0000259" key="7">
    <source>
        <dbReference type="PROSITE" id="PS51986"/>
    </source>
</evidence>
<evidence type="ECO:0000256" key="5">
    <source>
        <dbReference type="PROSITE-ProRule" id="PRU01330"/>
    </source>
</evidence>
<dbReference type="PANTHER" id="PTHR43785">
    <property type="entry name" value="GAMMA-GLUTAMYLPUTRESCINE SYNTHETASE"/>
    <property type="match status" value="1"/>
</dbReference>
<organism evidence="9 10">
    <name type="scientific">Candidatus Auribacter fodinae</name>
    <dbReference type="NCBI Taxonomy" id="2093366"/>
    <lineage>
        <taxon>Bacteria</taxon>
        <taxon>Pseudomonadati</taxon>
        <taxon>Candidatus Auribacterota</taxon>
        <taxon>Candidatus Auribacteria</taxon>
        <taxon>Candidatus Auribacterales</taxon>
        <taxon>Candidatus Auribacteraceae</taxon>
        <taxon>Candidatus Auribacter</taxon>
    </lineage>
</organism>
<comment type="caution">
    <text evidence="9">The sequence shown here is derived from an EMBL/GenBank/DDBJ whole genome shotgun (WGS) entry which is preliminary data.</text>
</comment>
<gene>
    <name evidence="9" type="ORF">C4541_09500</name>
</gene>
<keyword evidence="3" id="KW-0547">Nucleotide-binding</keyword>
<reference evidence="9 10" key="1">
    <citation type="journal article" date="2017" name="ISME J.">
        <title>Energy and carbon metabolisms in a deep terrestrial subsurface fluid microbial community.</title>
        <authorList>
            <person name="Momper L."/>
            <person name="Jungbluth S.P."/>
            <person name="Lee M.D."/>
            <person name="Amend J.P."/>
        </authorList>
    </citation>
    <scope>NUCLEOTIDE SEQUENCE [LARGE SCALE GENOMIC DNA]</scope>
    <source>
        <strain evidence="9">SURF_26</strain>
    </source>
</reference>
<evidence type="ECO:0000259" key="8">
    <source>
        <dbReference type="PROSITE" id="PS51987"/>
    </source>
</evidence>
<dbReference type="GO" id="GO:0006542">
    <property type="term" value="P:glutamine biosynthetic process"/>
    <property type="evidence" value="ECO:0007669"/>
    <property type="project" value="InterPro"/>
</dbReference>
<dbReference type="Gene3D" id="2.160.10.10">
    <property type="entry name" value="Hexapeptide repeat proteins"/>
    <property type="match status" value="1"/>
</dbReference>
<dbReference type="Proteomes" id="UP000266426">
    <property type="component" value="Unassembled WGS sequence"/>
</dbReference>
<evidence type="ECO:0000313" key="9">
    <source>
        <dbReference type="EMBL" id="RJP57816.1"/>
    </source>
</evidence>
<evidence type="ECO:0000313" key="10">
    <source>
        <dbReference type="Proteomes" id="UP000266426"/>
    </source>
</evidence>
<evidence type="ECO:0000256" key="6">
    <source>
        <dbReference type="RuleBase" id="RU000384"/>
    </source>
</evidence>
<accession>A0A3A4R097</accession>
<dbReference type="SMART" id="SM01230">
    <property type="entry name" value="Gln-synt_C"/>
    <property type="match status" value="3"/>
</dbReference>
<name>A0A3A4R097_9BACT</name>
<feature type="domain" description="GS beta-grasp" evidence="7">
    <location>
        <begin position="956"/>
        <end position="1041"/>
    </location>
</feature>
<dbReference type="Gene3D" id="3.30.590.10">
    <property type="entry name" value="Glutamine synthetase/guanido kinase, catalytic domain"/>
    <property type="match status" value="3"/>
</dbReference>
<evidence type="ECO:0000256" key="2">
    <source>
        <dbReference type="ARBA" id="ARBA00022598"/>
    </source>
</evidence>
<dbReference type="Gene3D" id="3.10.20.70">
    <property type="entry name" value="Glutamine synthetase, N-terminal domain"/>
    <property type="match status" value="6"/>
</dbReference>
<dbReference type="Pfam" id="PF03951">
    <property type="entry name" value="Gln-synt_N"/>
    <property type="match status" value="3"/>
</dbReference>
<dbReference type="InterPro" id="IPR008147">
    <property type="entry name" value="Gln_synt_N"/>
</dbReference>
<keyword evidence="2" id="KW-0436">Ligase</keyword>
<dbReference type="SUPFAM" id="SSF55931">
    <property type="entry name" value="Glutamine synthetase/guanido kinase"/>
    <property type="match status" value="3"/>
</dbReference>
<feature type="domain" description="GS beta-grasp" evidence="7">
    <location>
        <begin position="2062"/>
        <end position="2147"/>
    </location>
</feature>
<dbReference type="PROSITE" id="PS00180">
    <property type="entry name" value="GLNA_1"/>
    <property type="match status" value="1"/>
</dbReference>
<dbReference type="PROSITE" id="PS51986">
    <property type="entry name" value="GS_BETA_GRASP"/>
    <property type="match status" value="3"/>
</dbReference>
<proteinExistence type="inferred from homology"/>
<dbReference type="SUPFAM" id="SSF51161">
    <property type="entry name" value="Trimeric LpxA-like enzymes"/>
    <property type="match status" value="1"/>
</dbReference>
<dbReference type="InterPro" id="IPR027302">
    <property type="entry name" value="Gln_synth_N_conserv_site"/>
</dbReference>
<dbReference type="GO" id="GO:0005524">
    <property type="term" value="F:ATP binding"/>
    <property type="evidence" value="ECO:0007669"/>
    <property type="project" value="UniProtKB-KW"/>
</dbReference>
<keyword evidence="4" id="KW-0067">ATP-binding</keyword>
<evidence type="ECO:0000256" key="4">
    <source>
        <dbReference type="ARBA" id="ARBA00022840"/>
    </source>
</evidence>
<comment type="similarity">
    <text evidence="1 5 6">Belongs to the glutamine synthetase family.</text>
</comment>
<feature type="domain" description="GS catalytic" evidence="8">
    <location>
        <begin position="1718"/>
        <end position="2064"/>
    </location>
</feature>
<feature type="domain" description="GS catalytic" evidence="8">
    <location>
        <begin position="2277"/>
        <end position="2632"/>
    </location>
</feature>
<dbReference type="GO" id="GO:0004356">
    <property type="term" value="F:glutamine synthetase activity"/>
    <property type="evidence" value="ECO:0007669"/>
    <property type="project" value="InterPro"/>
</dbReference>
<dbReference type="EMBL" id="QZJZ01000074">
    <property type="protein sequence ID" value="RJP57816.1"/>
    <property type="molecule type" value="Genomic_DNA"/>
</dbReference>
<evidence type="ECO:0008006" key="11">
    <source>
        <dbReference type="Google" id="ProtNLM"/>
    </source>
</evidence>
<evidence type="ECO:0000256" key="1">
    <source>
        <dbReference type="ARBA" id="ARBA00009897"/>
    </source>
</evidence>
<dbReference type="PROSITE" id="PS51987">
    <property type="entry name" value="GS_CATALYTIC"/>
    <property type="match status" value="3"/>
</dbReference>
<sequence length="2757" mass="306316">MISLRPKLITVVVALLLIAPVSGNGQNTRDTISIPLTTGTIDKSYKGGSDVEVILIQDAHCVYDVQANIAEILAVLHKDYNIDFIAMEGVTDKISTDRFQSFPLKDTRSFVSDLFTKKGLISGAEHYSITSDYPVVIWGIDDPELYRKNLNAYTGFLAIKDQASIIIDSLAASMAVLGQNLYTKEYIEFQAHADQYAEGVTAESLQNYIEMLEQYAEKYSIATTELNNFNSYLTFFRTEKDIDFMLVENQFSEVYTALLSVLTNDEQESLRKKDLYFKLNSISQHDYYTCIGELAANHPELALSDYPELAKYIDNLKLYASLNSTAVMKECSHLEESIAGALCTDPVQKQCRQFTRTVSVLERFIDLQPSRDDISFAHSNSEYFNVQALAEFVNTHPVLNKLNDNDAGILSRMFACFSDFYTTAEQRDTILVQNFLAKMNEQGAKTGILIAGGYHSEGIANHLREQNISHTVIMPAISENPQESPYLELLTGSSALQMLFADASASTLALASWMAETPIVNAERKQQLGTLLQSFFIGNAIKELSYSDAEFFQAGMEGALAKAEELLGTWQTKNAPSIKITEINKIGTVLFVVVSINDTPVVFTYYNTLDFNVNLILPTKRRPLDSFTDDQVVQEIHTYSAYQSFIKNAPQIPDTLPSNKPALSVRLDQSGRYTVRLSNREINHMVNNEAVVTMISDIARTIPNRDIKTRLENLIAQGQTRKFLLEFFDYYGKTIASMAELLFSKYEGVDDRLWIQLGLNGAQLTSIDTTAHKVMIDVNALRSTGLLFAQIEHGFLFNVYEPHVERALRTLEMSDDEIERYKFAVSEFFVTLKLLKRYQSYGMDRVLGDQTYRTMLSLVGTPFVSYNEITLAESTDEERFLGAIELIKKRYPTHGDVISALEGENQYLLRDIQFKLQQSLEEEQGEFEFVERSLPETVSIPVPKTIDDAAEQLKKHNVEFLEIKFLDPKGGRRGVLAPIGEVNDFLENGIGFDGSSIPGFGFISASDMVARLDPTRLKIYKAKPGEPIKASIWAVPMAPEKNKQRTLQNPPVFRKNIPVAKTKEDVLQQMTEKGIKSARLAIVDSTGHLKYVTVPLSELQQDGIWQKGISLPLETRQSLATMEATDDLRAVPDPTTMRIIDWHDGSVPELFMYVDLINKNGAPFEGDFRNVLKNVVTRAAAQDLEPIVAPEPEFFLLDKNGNLIDNKAYYADLEGIAPAIRKTLQDIMTATQSIGVRVRYAHHEVAPGQYEIPMDRGNALGIADDIMLYKEIVRRAAQRNGLKSTFRAKVRPDINGSGMHVHQSLRRISTGENVFSDQNDPMRLSQTAKSYSEGLMQHAREISALTNQHANSYERLTPGFEAPIAIAWGLRNRSALVRVPGWPDESKGAARVEYRGPDPMGTTHLTFAAIIAAGLDGVEKNLQVRPAVTGNIYKLNSQEREAQGITSLPTSMEEAVDSLEDSEFVASFLPEGVQKFLAYRGRKLKEKVIDTGTIASIEDAAQAMSKNKIAFVEVKFVDPKNNVHSVLAPATFVKSLLEDGVGFDGSSIPGYGGISASDMSLRIDPATLRVFEGQNGNPNHAEIWGVPMDPAENTPRELAYQVQKFQKREIPASKDDVIRNLEEKGITEVQFAIPDHSGTLQFQTISLEALKTGTIFENGFEIDEKLGRLLPTNKSTAGFKAVPDISSLRILDLQDGSPLEAIMYVDMMRPDGTPFGDFRQQLKRLEAEARDKFNAEPLMAPEPEFFILKPNGALVDDFGYYDEIGGMSEEIYNAMSEILLASQSVGIDTRYVHHEVAPAQFEIPVGVATAVEAADNTMLFKWLAQRIAQKYGMQASFNPKVTPEENGSGMHVHQSLRDITTGKNLFSNTEDETGLSDLAKAYVGGIMHNIREITALTNQTKDSYKRLVPGFEAPIAVAWGMKNRSAIIRIPGWADPRLARIEVRSPDPHGNVHQVFAALLAAGLQGVEQNIQPPKRITSNDYAGGNIYRMTSEQREELGITSLPTSLHQAIQWLNEGSFARSVFGDELIDFFISRGYYEFGEILDTGKVETADDALKVLHEYNVQFIEIKFPDPEGRIRGVYATTGEVEDFFENGIGFDGSSIEGFGFISHSDMVAQLDPSSLRVFAPEDGEPMTATVWAQPMDPADNKIRKLETKGTYSFSQEVTKPVNRVEAIRRLRDEGIKEVKLAVTDMSGDLKFLTVSLETLEKSEPYTTGIPLPNEVKQQFGDARVPSELLAFPDPSTLRIIDWEDGVTPKEAFMYVDVKTTQGNLYRGDPRTHLKQVTSDAFQSGFIPILAPEPEFFILNPDGSFPDDNRYYDVASGLPQNIKKTLREIMTASENIGIRIRYAHHEVAPSQYEIPMDRKPALEMADDIMLYKYIVKKAAERNNLRASFNAKILPNENGSGMHVHQSLKRVSDGTNAFATDSRTESGLSPLGESYAEGILRYAPALMALTNQHPNSYDRLVPGYEAPVVPVMGVRNRSAMVRIPGWPDESKGAARIEFRMPDPMGTAHLAFAAMIHAGLIGIREGLEPRPLISENVFKMDAQELADRGIETLPANYAEAVKALSDNKVMHSFVGDGMVRYLRSRVRDIQRGSAMHTRMTDFSIRVAESGRIHILSAVEQAELREQLRNEGVTISDSDTSYINPDIPIGEGTTIGANVNITGNNITIGKNVTIQDGVRIENTGPYNLIIKDGAFIGEGVVLSGSTAHETVVSGTLQGGEIVGFTPVADTETVDVGTSLQRNIAGRELINSSL</sequence>
<dbReference type="InterPro" id="IPR036651">
    <property type="entry name" value="Gln_synt_N_sf"/>
</dbReference>
<evidence type="ECO:0000256" key="3">
    <source>
        <dbReference type="ARBA" id="ARBA00022741"/>
    </source>
</evidence>
<dbReference type="InterPro" id="IPR014746">
    <property type="entry name" value="Gln_synth/guanido_kin_cat_dom"/>
</dbReference>
<feature type="domain" description="GS catalytic" evidence="8">
    <location>
        <begin position="1168"/>
        <end position="1527"/>
    </location>
</feature>